<keyword evidence="1" id="KW-1133">Transmembrane helix</keyword>
<keyword evidence="1" id="KW-0472">Membrane</keyword>
<dbReference type="AlphaFoldDB" id="B6H1N7"/>
<dbReference type="HOGENOM" id="CLU_1540567_0_0_1"/>
<evidence type="ECO:0000313" key="2">
    <source>
        <dbReference type="EMBL" id="CAP91194.1"/>
    </source>
</evidence>
<keyword evidence="1" id="KW-0812">Transmembrane</keyword>
<gene>
    <name evidence="2" type="ORF">Pc13g01250</name>
    <name evidence="2" type="ORF">PCH_Pc13g01250</name>
</gene>
<dbReference type="EMBL" id="AM920428">
    <property type="protein sequence ID" value="CAP91194.1"/>
    <property type="molecule type" value="Genomic_DNA"/>
</dbReference>
<dbReference type="Proteomes" id="UP000000724">
    <property type="component" value="Contig Pc00c13"/>
</dbReference>
<feature type="transmembrane region" description="Helical" evidence="1">
    <location>
        <begin position="92"/>
        <end position="112"/>
    </location>
</feature>
<keyword evidence="3" id="KW-1185">Reference proteome</keyword>
<evidence type="ECO:0000313" key="3">
    <source>
        <dbReference type="Proteomes" id="UP000000724"/>
    </source>
</evidence>
<name>B6H1N7_PENRW</name>
<proteinExistence type="predicted"/>
<evidence type="ECO:0000256" key="1">
    <source>
        <dbReference type="SAM" id="Phobius"/>
    </source>
</evidence>
<dbReference type="VEuPathDB" id="FungiDB:PCH_Pc13g01250"/>
<feature type="transmembrane region" description="Helical" evidence="1">
    <location>
        <begin position="45"/>
        <end position="72"/>
    </location>
</feature>
<sequence>MYCMGSKETRHMYTRTCIVPHVWQARPRVHGCSGIPAGREGIMHIIFVPLLAFTSLACYIIGSKLLILYHVPTSEYMYDAFVASLLFTHRPGLFHNLWQLIFVSVPGAIVVGHREIQLLLSLKCTVQPETTGNREIRDIECKNGIVEYGETPPSSLTVRSNPGLDFERRGKFLE</sequence>
<protein>
    <submittedName>
        <fullName evidence="2">Uncharacterized protein</fullName>
    </submittedName>
</protein>
<accession>B6H1N7</accession>
<reference evidence="2 3" key="1">
    <citation type="journal article" date="2008" name="Nat. Biotechnol.">
        <title>Genome sequencing and analysis of the filamentous fungus Penicillium chrysogenum.</title>
        <authorList>
            <person name="van den Berg M.A."/>
            <person name="Albang R."/>
            <person name="Albermann K."/>
            <person name="Badger J.H."/>
            <person name="Daran J.-M."/>
            <person name="Driessen A.J.M."/>
            <person name="Garcia-Estrada C."/>
            <person name="Fedorova N.D."/>
            <person name="Harris D.M."/>
            <person name="Heijne W.H.M."/>
            <person name="Joardar V.S."/>
            <person name="Kiel J.A.K.W."/>
            <person name="Kovalchuk A."/>
            <person name="Martin J.F."/>
            <person name="Nierman W.C."/>
            <person name="Nijland J.G."/>
            <person name="Pronk J.T."/>
            <person name="Roubos J.A."/>
            <person name="van der Klei I.J."/>
            <person name="van Peij N.N.M.E."/>
            <person name="Veenhuis M."/>
            <person name="von Doehren H."/>
            <person name="Wagner C."/>
            <person name="Wortman J.R."/>
            <person name="Bovenberg R.A.L."/>
        </authorList>
    </citation>
    <scope>NUCLEOTIDE SEQUENCE [LARGE SCALE GENOMIC DNA]</scope>
    <source>
        <strain evidence="3">ATCC 28089 / DSM 1075 / NRRL 1951 / Wisconsin 54-1255</strain>
    </source>
</reference>
<organism evidence="2 3">
    <name type="scientific">Penicillium rubens (strain ATCC 28089 / DSM 1075 / NRRL 1951 / Wisconsin 54-1255)</name>
    <name type="common">Penicillium chrysogenum</name>
    <dbReference type="NCBI Taxonomy" id="500485"/>
    <lineage>
        <taxon>Eukaryota</taxon>
        <taxon>Fungi</taxon>
        <taxon>Dikarya</taxon>
        <taxon>Ascomycota</taxon>
        <taxon>Pezizomycotina</taxon>
        <taxon>Eurotiomycetes</taxon>
        <taxon>Eurotiomycetidae</taxon>
        <taxon>Eurotiales</taxon>
        <taxon>Aspergillaceae</taxon>
        <taxon>Penicillium</taxon>
        <taxon>Penicillium chrysogenum species complex</taxon>
    </lineage>
</organism>